<gene>
    <name evidence="1" type="ORF">FHR82_002184</name>
</gene>
<dbReference type="EMBL" id="JACHJQ010000002">
    <property type="protein sequence ID" value="MBB4905967.1"/>
    <property type="molecule type" value="Genomic_DNA"/>
</dbReference>
<evidence type="ECO:0000313" key="1">
    <source>
        <dbReference type="EMBL" id="MBB4905967.1"/>
    </source>
</evidence>
<comment type="caution">
    <text evidence="1">The sequence shown here is derived from an EMBL/GenBank/DDBJ whole genome shotgun (WGS) entry which is preliminary data.</text>
</comment>
<reference evidence="1 2" key="1">
    <citation type="submission" date="2020-08" db="EMBL/GenBank/DDBJ databases">
        <title>Genomic Encyclopedia of Type Strains, Phase III (KMG-III): the genomes of soil and plant-associated and newly described type strains.</title>
        <authorList>
            <person name="Whitman W."/>
        </authorList>
    </citation>
    <scope>NUCLEOTIDE SEQUENCE [LARGE SCALE GENOMIC DNA]</scope>
    <source>
        <strain evidence="1 2">CECT 8960</strain>
    </source>
</reference>
<keyword evidence="2" id="KW-1185">Reference proteome</keyword>
<proteinExistence type="predicted"/>
<organism evidence="1 2">
    <name type="scientific">Actinophytocola algeriensis</name>
    <dbReference type="NCBI Taxonomy" id="1768010"/>
    <lineage>
        <taxon>Bacteria</taxon>
        <taxon>Bacillati</taxon>
        <taxon>Actinomycetota</taxon>
        <taxon>Actinomycetes</taxon>
        <taxon>Pseudonocardiales</taxon>
        <taxon>Pseudonocardiaceae</taxon>
    </lineage>
</organism>
<dbReference type="AlphaFoldDB" id="A0A7W7VDA9"/>
<protein>
    <recommendedName>
        <fullName evidence="3">MmyB-like transcription regulator ligand binding domain-containing protein</fullName>
    </recommendedName>
</protein>
<evidence type="ECO:0000313" key="2">
    <source>
        <dbReference type="Proteomes" id="UP000520767"/>
    </source>
</evidence>
<sequence length="54" mass="6132">MMRHPEVGVLAMQFETLRPLQDPDQLLVIYRAANTETQSALDRLSTRAAPLLPR</sequence>
<dbReference type="Proteomes" id="UP000520767">
    <property type="component" value="Unassembled WGS sequence"/>
</dbReference>
<dbReference type="Gene3D" id="3.30.450.180">
    <property type="match status" value="1"/>
</dbReference>
<accession>A0A7W7VDA9</accession>
<name>A0A7W7VDA9_9PSEU</name>
<evidence type="ECO:0008006" key="3">
    <source>
        <dbReference type="Google" id="ProtNLM"/>
    </source>
</evidence>